<evidence type="ECO:0000313" key="4">
    <source>
        <dbReference type="Proteomes" id="UP000647587"/>
    </source>
</evidence>
<dbReference type="SMART" id="SM01234">
    <property type="entry name" value="Haemolytic"/>
    <property type="match status" value="1"/>
</dbReference>
<keyword evidence="1 2" id="KW-1003">Cell membrane</keyword>
<dbReference type="PANTHER" id="PTHR33383">
    <property type="entry name" value="MEMBRANE PROTEIN INSERTION EFFICIENCY FACTOR-RELATED"/>
    <property type="match status" value="1"/>
</dbReference>
<comment type="function">
    <text evidence="2">Could be involved in insertion of integral membrane proteins into the membrane.</text>
</comment>
<dbReference type="InterPro" id="IPR002696">
    <property type="entry name" value="Membr_insert_effic_factor_YidD"/>
</dbReference>
<keyword evidence="2" id="KW-0472">Membrane</keyword>
<comment type="subcellular location">
    <subcellularLocation>
        <location evidence="2">Cell membrane</location>
        <topology evidence="2">Peripheral membrane protein</topology>
        <orientation evidence="2">Cytoplasmic side</orientation>
    </subcellularLocation>
</comment>
<evidence type="ECO:0000256" key="2">
    <source>
        <dbReference type="HAMAP-Rule" id="MF_00386"/>
    </source>
</evidence>
<dbReference type="EMBL" id="BMPP01000010">
    <property type="protein sequence ID" value="GGK30479.1"/>
    <property type="molecule type" value="Genomic_DNA"/>
</dbReference>
<gene>
    <name evidence="3" type="ORF">GCM10008955_25280</name>
</gene>
<protein>
    <recommendedName>
        <fullName evidence="2">Putative membrane protein insertion efficiency factor</fullName>
    </recommendedName>
</protein>
<name>A0ABQ2EWZ6_9DEIO</name>
<dbReference type="NCBIfam" id="TIGR00278">
    <property type="entry name" value="membrane protein insertion efficiency factor YidD"/>
    <property type="match status" value="1"/>
</dbReference>
<dbReference type="Pfam" id="PF01809">
    <property type="entry name" value="YidD"/>
    <property type="match status" value="1"/>
</dbReference>
<dbReference type="RefSeq" id="WP_189009184.1">
    <property type="nucleotide sequence ID" value="NZ_BMPP01000010.1"/>
</dbReference>
<dbReference type="PANTHER" id="PTHR33383:SF1">
    <property type="entry name" value="MEMBRANE PROTEIN INSERTION EFFICIENCY FACTOR-RELATED"/>
    <property type="match status" value="1"/>
</dbReference>
<keyword evidence="4" id="KW-1185">Reference proteome</keyword>
<accession>A0ABQ2EWZ6</accession>
<reference evidence="4" key="1">
    <citation type="journal article" date="2019" name="Int. J. Syst. Evol. Microbiol.">
        <title>The Global Catalogue of Microorganisms (GCM) 10K type strain sequencing project: providing services to taxonomists for standard genome sequencing and annotation.</title>
        <authorList>
            <consortium name="The Broad Institute Genomics Platform"/>
            <consortium name="The Broad Institute Genome Sequencing Center for Infectious Disease"/>
            <person name="Wu L."/>
            <person name="Ma J."/>
        </authorList>
    </citation>
    <scope>NUCLEOTIDE SEQUENCE [LARGE SCALE GENOMIC DNA]</scope>
    <source>
        <strain evidence="4">JCM 30331</strain>
    </source>
</reference>
<organism evidence="3 4">
    <name type="scientific">Deinococcus malanensis</name>
    <dbReference type="NCBI Taxonomy" id="1706855"/>
    <lineage>
        <taxon>Bacteria</taxon>
        <taxon>Thermotogati</taxon>
        <taxon>Deinococcota</taxon>
        <taxon>Deinococci</taxon>
        <taxon>Deinococcales</taxon>
        <taxon>Deinococcaceae</taxon>
        <taxon>Deinococcus</taxon>
    </lineage>
</organism>
<proteinExistence type="inferred from homology"/>
<comment type="caution">
    <text evidence="3">The sequence shown here is derived from an EMBL/GenBank/DDBJ whole genome shotgun (WGS) entry which is preliminary data.</text>
</comment>
<evidence type="ECO:0000256" key="1">
    <source>
        <dbReference type="ARBA" id="ARBA00022475"/>
    </source>
</evidence>
<sequence>MSLASRGLVRVIRAYQRDLSPRKPSPTCRFIPTCSQYAVEAIERHGALKGGWLATWRIMRCNPLVPGGVDPVPERFPQGRKTHP</sequence>
<comment type="similarity">
    <text evidence="2">Belongs to the UPF0161 family.</text>
</comment>
<evidence type="ECO:0000313" key="3">
    <source>
        <dbReference type="EMBL" id="GGK30479.1"/>
    </source>
</evidence>
<dbReference type="Proteomes" id="UP000647587">
    <property type="component" value="Unassembled WGS sequence"/>
</dbReference>
<dbReference type="HAMAP" id="MF_00386">
    <property type="entry name" value="UPF0161_YidD"/>
    <property type="match status" value="1"/>
</dbReference>